<name>X5EGL9_9CORY</name>
<dbReference type="Proteomes" id="UP000023703">
    <property type="component" value="Plasmid pCgly1"/>
</dbReference>
<dbReference type="KEGG" id="cgy:CGLY_16740"/>
<proteinExistence type="predicted"/>
<evidence type="ECO:0000313" key="1">
    <source>
        <dbReference type="EMBL" id="AHW65721.1"/>
    </source>
</evidence>
<gene>
    <name evidence="1" type="ORF">CGLY_16740</name>
</gene>
<dbReference type="EMBL" id="CP006843">
    <property type="protein sequence ID" value="AHW65721.1"/>
    <property type="molecule type" value="Genomic_DNA"/>
</dbReference>
<accession>X5EGL9</accession>
<organism evidence="1 2">
    <name type="scientific">Corynebacterium glyciniphilum AJ 3170</name>
    <dbReference type="NCBI Taxonomy" id="1404245"/>
    <lineage>
        <taxon>Bacteria</taxon>
        <taxon>Bacillati</taxon>
        <taxon>Actinomycetota</taxon>
        <taxon>Actinomycetes</taxon>
        <taxon>Mycobacteriales</taxon>
        <taxon>Corynebacteriaceae</taxon>
        <taxon>Corynebacterium</taxon>
    </lineage>
</organism>
<evidence type="ECO:0000313" key="2">
    <source>
        <dbReference type="Proteomes" id="UP000023703"/>
    </source>
</evidence>
<dbReference type="HOGENOM" id="CLU_1782902_0_0_11"/>
<sequence>MAFEVFDKRKSALGKAPSATLQKKGLLSLNSSAHRMLNFAGSVELLFDPESQVIALKPSDEAHAYAFRTASKNTGQVVVSLTAFTEYYGIDTTVSKRIIPRLEGELLCLDLNEGVPIVGNRGKAAAQKDE</sequence>
<protein>
    <submittedName>
        <fullName evidence="1">Uncharacterized protein</fullName>
    </submittedName>
</protein>
<keyword evidence="2" id="KW-1185">Reference proteome</keyword>
<dbReference type="AlphaFoldDB" id="X5EGL9"/>
<reference evidence="1 2" key="1">
    <citation type="journal article" date="2015" name="Int. J. Syst. Evol. Microbiol.">
        <title>Revisiting Corynebacterium glyciniphilum (ex Kubota et al., 1972) sp. nov., nom. rev., isolated from putrefied banana.</title>
        <authorList>
            <person name="Al-Dilaimi A."/>
            <person name="Bednarz H."/>
            <person name="Lomker A."/>
            <person name="Niehaus K."/>
            <person name="Kalinowski J."/>
            <person name="Ruckert C."/>
        </authorList>
    </citation>
    <scope>NUCLEOTIDE SEQUENCE [LARGE SCALE GENOMIC DNA]</scope>
    <source>
        <strain evidence="1">AJ 3170</strain>
        <plasmid evidence="2">Plasmid pCgly1</plasmid>
    </source>
</reference>
<keyword evidence="1" id="KW-0614">Plasmid</keyword>
<dbReference type="eggNOG" id="ENOG502ZXFM">
    <property type="taxonomic scope" value="Bacteria"/>
</dbReference>
<geneLocation type="plasmid" evidence="1 2">
    <name>pCgly1</name>
</geneLocation>